<dbReference type="PANTHER" id="PTHR15710:SF132">
    <property type="entry name" value="E3 UBIQUITIN-PROTEIN LIGASE MPSR1"/>
    <property type="match status" value="1"/>
</dbReference>
<proteinExistence type="predicted"/>
<dbReference type="AlphaFoldDB" id="A0A0E0GMW8"/>
<keyword evidence="1" id="KW-0479">Metal-binding</keyword>
<dbReference type="HOGENOM" id="CLU_1450113_0_0_1"/>
<dbReference type="EnsemblPlants" id="ONIVA03G19840.1">
    <property type="protein sequence ID" value="ONIVA03G19840.1"/>
    <property type="gene ID" value="ONIVA03G19840"/>
</dbReference>
<name>A0A0E0GMW8_ORYNI</name>
<sequence length="214" mass="22747">MSLTNGPSSMVSIVTPVTDRDSGRTVAGVPPVLVGASVSSAPELRGRAYLVHHVFYEDGSASADGGGGVAPASRASIAALREVEEEDDDGEEASDCAICLDDGEESRETCGSGRRRKEMPCGHRFHGECVERWLGIHGSCPLCRHEMPPATAAEAEEEEVVVAMVHGERVVMRGRRVVLSVLVMGRAHDDGEGPEQRGTDPIPPLPRVLIDDVD</sequence>
<evidence type="ECO:0000259" key="6">
    <source>
        <dbReference type="PROSITE" id="PS50089"/>
    </source>
</evidence>
<accession>A0A0E0GMW8</accession>
<dbReference type="OMA" id="GAPXCYG"/>
<dbReference type="STRING" id="4536.A0A0E0GMW8"/>
<feature type="compositionally biased region" description="Basic and acidic residues" evidence="5">
    <location>
        <begin position="188"/>
        <end position="198"/>
    </location>
</feature>
<protein>
    <recommendedName>
        <fullName evidence="6">RING-type domain-containing protein</fullName>
    </recommendedName>
</protein>
<dbReference type="Gene3D" id="3.30.40.10">
    <property type="entry name" value="Zinc/RING finger domain, C3HC4 (zinc finger)"/>
    <property type="match status" value="1"/>
</dbReference>
<dbReference type="InterPro" id="IPR013083">
    <property type="entry name" value="Znf_RING/FYVE/PHD"/>
</dbReference>
<dbReference type="Pfam" id="PF13639">
    <property type="entry name" value="zf-RING_2"/>
    <property type="match status" value="1"/>
</dbReference>
<dbReference type="GO" id="GO:0061630">
    <property type="term" value="F:ubiquitin protein ligase activity"/>
    <property type="evidence" value="ECO:0007669"/>
    <property type="project" value="TreeGrafter"/>
</dbReference>
<dbReference type="InterPro" id="IPR001841">
    <property type="entry name" value="Znf_RING"/>
</dbReference>
<evidence type="ECO:0000256" key="5">
    <source>
        <dbReference type="SAM" id="MobiDB-lite"/>
    </source>
</evidence>
<evidence type="ECO:0000256" key="2">
    <source>
        <dbReference type="ARBA" id="ARBA00022771"/>
    </source>
</evidence>
<dbReference type="Gramene" id="ONIVA03G19840.1">
    <property type="protein sequence ID" value="ONIVA03G19840.1"/>
    <property type="gene ID" value="ONIVA03G19840"/>
</dbReference>
<keyword evidence="3" id="KW-0862">Zinc</keyword>
<evidence type="ECO:0000256" key="1">
    <source>
        <dbReference type="ARBA" id="ARBA00022723"/>
    </source>
</evidence>
<dbReference type="Proteomes" id="UP000006591">
    <property type="component" value="Chromosome 3"/>
</dbReference>
<organism evidence="7">
    <name type="scientific">Oryza nivara</name>
    <name type="common">Indian wild rice</name>
    <name type="synonym">Oryza sativa f. spontanea</name>
    <dbReference type="NCBI Taxonomy" id="4536"/>
    <lineage>
        <taxon>Eukaryota</taxon>
        <taxon>Viridiplantae</taxon>
        <taxon>Streptophyta</taxon>
        <taxon>Embryophyta</taxon>
        <taxon>Tracheophyta</taxon>
        <taxon>Spermatophyta</taxon>
        <taxon>Magnoliopsida</taxon>
        <taxon>Liliopsida</taxon>
        <taxon>Poales</taxon>
        <taxon>Poaceae</taxon>
        <taxon>BOP clade</taxon>
        <taxon>Oryzoideae</taxon>
        <taxon>Oryzeae</taxon>
        <taxon>Oryzinae</taxon>
        <taxon>Oryza</taxon>
    </lineage>
</organism>
<dbReference type="SUPFAM" id="SSF57850">
    <property type="entry name" value="RING/U-box"/>
    <property type="match status" value="1"/>
</dbReference>
<feature type="domain" description="RING-type" evidence="6">
    <location>
        <begin position="96"/>
        <end position="144"/>
    </location>
</feature>
<feature type="region of interest" description="Disordered" evidence="5">
    <location>
        <begin position="188"/>
        <end position="214"/>
    </location>
</feature>
<dbReference type="GO" id="GO:0016567">
    <property type="term" value="P:protein ubiquitination"/>
    <property type="evidence" value="ECO:0007669"/>
    <property type="project" value="TreeGrafter"/>
</dbReference>
<reference evidence="7" key="2">
    <citation type="submission" date="2018-04" db="EMBL/GenBank/DDBJ databases">
        <title>OnivRS2 (Oryza nivara Reference Sequence Version 2).</title>
        <authorList>
            <person name="Zhang J."/>
            <person name="Kudrna D."/>
            <person name="Lee S."/>
            <person name="Talag J."/>
            <person name="Rajasekar S."/>
            <person name="Welchert J."/>
            <person name="Hsing Y.-I."/>
            <person name="Wing R.A."/>
        </authorList>
    </citation>
    <scope>NUCLEOTIDE SEQUENCE [LARGE SCALE GENOMIC DNA]</scope>
    <source>
        <strain evidence="7">SL10</strain>
    </source>
</reference>
<dbReference type="FunFam" id="3.30.40.10:FF:000631">
    <property type="entry name" value="Os03g0377600 protein"/>
    <property type="match status" value="1"/>
</dbReference>
<dbReference type="GO" id="GO:0005737">
    <property type="term" value="C:cytoplasm"/>
    <property type="evidence" value="ECO:0007669"/>
    <property type="project" value="TreeGrafter"/>
</dbReference>
<dbReference type="GO" id="GO:0008270">
    <property type="term" value="F:zinc ion binding"/>
    <property type="evidence" value="ECO:0007669"/>
    <property type="project" value="UniProtKB-KW"/>
</dbReference>
<evidence type="ECO:0000313" key="8">
    <source>
        <dbReference type="Proteomes" id="UP000006591"/>
    </source>
</evidence>
<dbReference type="eggNOG" id="KOG0800">
    <property type="taxonomic scope" value="Eukaryota"/>
</dbReference>
<evidence type="ECO:0000256" key="4">
    <source>
        <dbReference type="PROSITE-ProRule" id="PRU00175"/>
    </source>
</evidence>
<dbReference type="PROSITE" id="PS50089">
    <property type="entry name" value="ZF_RING_2"/>
    <property type="match status" value="1"/>
</dbReference>
<keyword evidence="8" id="KW-1185">Reference proteome</keyword>
<evidence type="ECO:0000256" key="3">
    <source>
        <dbReference type="ARBA" id="ARBA00022833"/>
    </source>
</evidence>
<keyword evidence="2 4" id="KW-0863">Zinc-finger</keyword>
<evidence type="ECO:0000313" key="7">
    <source>
        <dbReference type="EnsemblPlants" id="ONIVA03G19840.1"/>
    </source>
</evidence>
<dbReference type="SMART" id="SM00184">
    <property type="entry name" value="RING"/>
    <property type="match status" value="1"/>
</dbReference>
<dbReference type="PANTHER" id="PTHR15710">
    <property type="entry name" value="E3 UBIQUITIN-PROTEIN LIGASE PRAJA"/>
    <property type="match status" value="1"/>
</dbReference>
<reference evidence="7" key="1">
    <citation type="submission" date="2015-04" db="UniProtKB">
        <authorList>
            <consortium name="EnsemblPlants"/>
        </authorList>
    </citation>
    <scope>IDENTIFICATION</scope>
    <source>
        <strain evidence="7">SL10</strain>
    </source>
</reference>